<dbReference type="GO" id="GO:0035556">
    <property type="term" value="P:intracellular signal transduction"/>
    <property type="evidence" value="ECO:0007669"/>
    <property type="project" value="InterPro"/>
</dbReference>
<sequence length="397" mass="43163">MPSHALIAALPPELARGTLDYIDWLLRSTPQVVGPTKLVDAICNGLLALGLPLDRYRTSTTVVMADADSIGRIWVRGQGITETRYVGPSGEDPNYLNSPFYEAARTGTWVEMWLPETPDDRFGIVPELKASGYTHYLCMQFSTPPGIQGWLTVATKSPTGFTRDHQMVLALVVPVIGSQINMRIARLTLDHLLRTYVGDEPHRAILDGNVKRGQVSTIRSAILFADMRDSTGHTAEISAVEAVDLFNDFFDCLVPPIETRGGEVLKYIGDGLLAIFREGRDGTENAATRALRAAKEGIARVAAYNEGRPDRRPIELGIALHYGEAAYGNVGSGLRLDFTVIGRDVGLASRIGGLNARLAEPILMSSDFVTKLGQDAEPIGAFTVRGFSTPVAVFRPQ</sequence>
<evidence type="ECO:0000313" key="2">
    <source>
        <dbReference type="EMBL" id="MCW6510511.1"/>
    </source>
</evidence>
<feature type="domain" description="Guanylate cyclase" evidence="1">
    <location>
        <begin position="221"/>
        <end position="352"/>
    </location>
</feature>
<evidence type="ECO:0000259" key="1">
    <source>
        <dbReference type="PROSITE" id="PS50125"/>
    </source>
</evidence>
<accession>A0AA41Z057</accession>
<evidence type="ECO:0000313" key="3">
    <source>
        <dbReference type="Proteomes" id="UP001165667"/>
    </source>
</evidence>
<organism evidence="2 3">
    <name type="scientific">Lichenifustis flavocetrariae</name>
    <dbReference type="NCBI Taxonomy" id="2949735"/>
    <lineage>
        <taxon>Bacteria</taxon>
        <taxon>Pseudomonadati</taxon>
        <taxon>Pseudomonadota</taxon>
        <taxon>Alphaproteobacteria</taxon>
        <taxon>Hyphomicrobiales</taxon>
        <taxon>Lichenihabitantaceae</taxon>
        <taxon>Lichenifustis</taxon>
    </lineage>
</organism>
<dbReference type="GO" id="GO:0004016">
    <property type="term" value="F:adenylate cyclase activity"/>
    <property type="evidence" value="ECO:0007669"/>
    <property type="project" value="UniProtKB-ARBA"/>
</dbReference>
<comment type="caution">
    <text evidence="2">The sequence shown here is derived from an EMBL/GenBank/DDBJ whole genome shotgun (WGS) entry which is preliminary data.</text>
</comment>
<dbReference type="SUPFAM" id="SSF55073">
    <property type="entry name" value="Nucleotide cyclase"/>
    <property type="match status" value="1"/>
</dbReference>
<dbReference type="PANTHER" id="PTHR43081">
    <property type="entry name" value="ADENYLATE CYCLASE, TERMINAL-DIFFERENTIATION SPECIFIC-RELATED"/>
    <property type="match status" value="1"/>
</dbReference>
<dbReference type="CDD" id="cd07302">
    <property type="entry name" value="CHD"/>
    <property type="match status" value="1"/>
</dbReference>
<reference evidence="2" key="1">
    <citation type="submission" date="2022-05" db="EMBL/GenBank/DDBJ databases">
        <authorList>
            <person name="Pankratov T."/>
        </authorList>
    </citation>
    <scope>NUCLEOTIDE SEQUENCE</scope>
    <source>
        <strain evidence="2">BP6-180914</strain>
    </source>
</reference>
<dbReference type="Proteomes" id="UP001165667">
    <property type="component" value="Unassembled WGS sequence"/>
</dbReference>
<protein>
    <submittedName>
        <fullName evidence="2">Adenylate/guanylate cyclase domain-containing protein</fullName>
    </submittedName>
</protein>
<dbReference type="EMBL" id="JAMOIM010000016">
    <property type="protein sequence ID" value="MCW6510511.1"/>
    <property type="molecule type" value="Genomic_DNA"/>
</dbReference>
<dbReference type="RefSeq" id="WP_282586890.1">
    <property type="nucleotide sequence ID" value="NZ_JAMOIM010000016.1"/>
</dbReference>
<dbReference type="PANTHER" id="PTHR43081:SF11">
    <property type="entry name" value="BLR2264 PROTEIN"/>
    <property type="match status" value="1"/>
</dbReference>
<gene>
    <name evidence="2" type="ORF">M8523_21060</name>
</gene>
<keyword evidence="3" id="KW-1185">Reference proteome</keyword>
<dbReference type="InterPro" id="IPR029787">
    <property type="entry name" value="Nucleotide_cyclase"/>
</dbReference>
<dbReference type="GO" id="GO:0006171">
    <property type="term" value="P:cAMP biosynthetic process"/>
    <property type="evidence" value="ECO:0007669"/>
    <property type="project" value="TreeGrafter"/>
</dbReference>
<dbReference type="Pfam" id="PF00211">
    <property type="entry name" value="Guanylate_cyc"/>
    <property type="match status" value="1"/>
</dbReference>
<dbReference type="PROSITE" id="PS50125">
    <property type="entry name" value="GUANYLATE_CYCLASE_2"/>
    <property type="match status" value="1"/>
</dbReference>
<dbReference type="InterPro" id="IPR001054">
    <property type="entry name" value="A/G_cyclase"/>
</dbReference>
<proteinExistence type="predicted"/>
<dbReference type="Gene3D" id="3.30.70.1230">
    <property type="entry name" value="Nucleotide cyclase"/>
    <property type="match status" value="1"/>
</dbReference>
<dbReference type="InterPro" id="IPR050697">
    <property type="entry name" value="Adenylyl/Guanylyl_Cyclase_3/4"/>
</dbReference>
<dbReference type="SMART" id="SM00044">
    <property type="entry name" value="CYCc"/>
    <property type="match status" value="1"/>
</dbReference>
<name>A0AA41Z057_9HYPH</name>
<dbReference type="AlphaFoldDB" id="A0AA41Z057"/>